<proteinExistence type="predicted"/>
<feature type="region of interest" description="Disordered" evidence="2">
    <location>
        <begin position="1"/>
        <end position="29"/>
    </location>
</feature>
<comment type="caution">
    <text evidence="4">The sequence shown here is derived from an EMBL/GenBank/DDBJ whole genome shotgun (WGS) entry which is preliminary data.</text>
</comment>
<dbReference type="PROSITE" id="PS50157">
    <property type="entry name" value="ZINC_FINGER_C2H2_2"/>
    <property type="match status" value="1"/>
</dbReference>
<keyword evidence="1" id="KW-0863">Zinc-finger</keyword>
<evidence type="ECO:0000313" key="4">
    <source>
        <dbReference type="EMBL" id="KAK1326225.1"/>
    </source>
</evidence>
<dbReference type="GO" id="GO:0008270">
    <property type="term" value="F:zinc ion binding"/>
    <property type="evidence" value="ECO:0007669"/>
    <property type="project" value="UniProtKB-KW"/>
</dbReference>
<dbReference type="PROSITE" id="PS00028">
    <property type="entry name" value="ZINC_FINGER_C2H2_1"/>
    <property type="match status" value="1"/>
</dbReference>
<reference evidence="4" key="2">
    <citation type="submission" date="2023-06" db="EMBL/GenBank/DDBJ databases">
        <authorList>
            <person name="Ma L."/>
            <person name="Liu K.-W."/>
            <person name="Li Z."/>
            <person name="Hsiao Y.-Y."/>
            <person name="Qi Y."/>
            <person name="Fu T."/>
            <person name="Tang G."/>
            <person name="Zhang D."/>
            <person name="Sun W.-H."/>
            <person name="Liu D.-K."/>
            <person name="Li Y."/>
            <person name="Chen G.-Z."/>
            <person name="Liu X.-D."/>
            <person name="Liao X.-Y."/>
            <person name="Jiang Y.-T."/>
            <person name="Yu X."/>
            <person name="Hao Y."/>
            <person name="Huang J."/>
            <person name="Zhao X.-W."/>
            <person name="Ke S."/>
            <person name="Chen Y.-Y."/>
            <person name="Wu W.-L."/>
            <person name="Hsu J.-L."/>
            <person name="Lin Y.-F."/>
            <person name="Huang M.-D."/>
            <person name="Li C.-Y."/>
            <person name="Huang L."/>
            <person name="Wang Z.-W."/>
            <person name="Zhao X."/>
            <person name="Zhong W.-Y."/>
            <person name="Peng D.-H."/>
            <person name="Ahmad S."/>
            <person name="Lan S."/>
            <person name="Zhang J.-S."/>
            <person name="Tsai W.-C."/>
            <person name="Van De Peer Y."/>
            <person name="Liu Z.-J."/>
        </authorList>
    </citation>
    <scope>NUCLEOTIDE SEQUENCE</scope>
    <source>
        <strain evidence="4">CP</strain>
        <tissue evidence="4">Leaves</tissue>
    </source>
</reference>
<dbReference type="InterPro" id="IPR013087">
    <property type="entry name" value="Znf_C2H2_type"/>
</dbReference>
<dbReference type="PANTHER" id="PTHR47591:SF1">
    <property type="entry name" value="ZINC FINGER PROTEIN ZAT2-RELATED"/>
    <property type="match status" value="1"/>
</dbReference>
<keyword evidence="5" id="KW-1185">Reference proteome</keyword>
<accession>A0AAV9FJT6</accession>
<dbReference type="Gene3D" id="3.30.160.60">
    <property type="entry name" value="Classic Zinc Finger"/>
    <property type="match status" value="1"/>
</dbReference>
<keyword evidence="1" id="KW-0479">Metal-binding</keyword>
<dbReference type="EMBL" id="JAUJYO010000001">
    <property type="protein sequence ID" value="KAK1326225.1"/>
    <property type="molecule type" value="Genomic_DNA"/>
</dbReference>
<keyword evidence="1" id="KW-0862">Zinc</keyword>
<dbReference type="PANTHER" id="PTHR47591">
    <property type="entry name" value="ZINC FINGER PROTEIN ZAT2-RELATED"/>
    <property type="match status" value="1"/>
</dbReference>
<evidence type="ECO:0000256" key="1">
    <source>
        <dbReference type="PROSITE-ProRule" id="PRU00042"/>
    </source>
</evidence>
<reference evidence="4" key="1">
    <citation type="journal article" date="2023" name="Nat. Commun.">
        <title>Diploid and tetraploid genomes of Acorus and the evolution of monocots.</title>
        <authorList>
            <person name="Ma L."/>
            <person name="Liu K.W."/>
            <person name="Li Z."/>
            <person name="Hsiao Y.Y."/>
            <person name="Qi Y."/>
            <person name="Fu T."/>
            <person name="Tang G.D."/>
            <person name="Zhang D."/>
            <person name="Sun W.H."/>
            <person name="Liu D.K."/>
            <person name="Li Y."/>
            <person name="Chen G.Z."/>
            <person name="Liu X.D."/>
            <person name="Liao X.Y."/>
            <person name="Jiang Y.T."/>
            <person name="Yu X."/>
            <person name="Hao Y."/>
            <person name="Huang J."/>
            <person name="Zhao X.W."/>
            <person name="Ke S."/>
            <person name="Chen Y.Y."/>
            <person name="Wu W.L."/>
            <person name="Hsu J.L."/>
            <person name="Lin Y.F."/>
            <person name="Huang M.D."/>
            <person name="Li C.Y."/>
            <person name="Huang L."/>
            <person name="Wang Z.W."/>
            <person name="Zhao X."/>
            <person name="Zhong W.Y."/>
            <person name="Peng D.H."/>
            <person name="Ahmad S."/>
            <person name="Lan S."/>
            <person name="Zhang J.S."/>
            <person name="Tsai W.C."/>
            <person name="Van de Peer Y."/>
            <person name="Liu Z.J."/>
        </authorList>
    </citation>
    <scope>NUCLEOTIDE SEQUENCE</scope>
    <source>
        <strain evidence="4">CP</strain>
    </source>
</reference>
<gene>
    <name evidence="4" type="primary">ZAT2</name>
    <name evidence="4" type="ORF">QJS10_CPA01g00287</name>
</gene>
<dbReference type="Proteomes" id="UP001180020">
    <property type="component" value="Unassembled WGS sequence"/>
</dbReference>
<organism evidence="4 5">
    <name type="scientific">Acorus calamus</name>
    <name type="common">Sweet flag</name>
    <dbReference type="NCBI Taxonomy" id="4465"/>
    <lineage>
        <taxon>Eukaryota</taxon>
        <taxon>Viridiplantae</taxon>
        <taxon>Streptophyta</taxon>
        <taxon>Embryophyta</taxon>
        <taxon>Tracheophyta</taxon>
        <taxon>Spermatophyta</taxon>
        <taxon>Magnoliopsida</taxon>
        <taxon>Liliopsida</taxon>
        <taxon>Acoraceae</taxon>
        <taxon>Acorus</taxon>
    </lineage>
</organism>
<protein>
    <submittedName>
        <fullName evidence="4">Zinc finger protein ZAT2</fullName>
    </submittedName>
</protein>
<dbReference type="Pfam" id="PF13912">
    <property type="entry name" value="zf-C2H2_6"/>
    <property type="match status" value="1"/>
</dbReference>
<evidence type="ECO:0000259" key="3">
    <source>
        <dbReference type="PROSITE" id="PS50157"/>
    </source>
</evidence>
<dbReference type="SUPFAM" id="SSF57667">
    <property type="entry name" value="beta-beta-alpha zinc fingers"/>
    <property type="match status" value="1"/>
</dbReference>
<dbReference type="AlphaFoldDB" id="A0AAV9FJT6"/>
<evidence type="ECO:0000313" key="5">
    <source>
        <dbReference type="Proteomes" id="UP001180020"/>
    </source>
</evidence>
<feature type="domain" description="C2H2-type" evidence="3">
    <location>
        <begin position="34"/>
        <end position="56"/>
    </location>
</feature>
<evidence type="ECO:0000256" key="2">
    <source>
        <dbReference type="SAM" id="MobiDB-lite"/>
    </source>
</evidence>
<dbReference type="InterPro" id="IPR036236">
    <property type="entry name" value="Znf_C2H2_sf"/>
</dbReference>
<sequence>MDQGVSAPRTQKQKKTPHAQTSARKTKGEAISVSPCTECGKTFQSRKALFGHMRCHPERAWRGIVPPKVAREGQAEWAHRGVSSSNDDECCRCRSCRRSFPSGFELHRCDDGFGSSEKEFCVLDLNLPPPPHGGGGGGSPASSISDLC</sequence>
<name>A0AAV9FJT6_ACOCL</name>
<dbReference type="SMART" id="SM00355">
    <property type="entry name" value="ZnF_C2H2"/>
    <property type="match status" value="1"/>
</dbReference>